<keyword evidence="1" id="KW-0732">Signal</keyword>
<dbReference type="PANTHER" id="PTHR37530">
    <property type="entry name" value="OUTER MEMBRANE PROTEIN SLP"/>
    <property type="match status" value="1"/>
</dbReference>
<dbReference type="InterPro" id="IPR004658">
    <property type="entry name" value="OMP_Slp"/>
</dbReference>
<comment type="caution">
    <text evidence="2">The sequence shown here is derived from an EMBL/GenBank/DDBJ whole genome shotgun (WGS) entry which is preliminary data.</text>
</comment>
<proteinExistence type="predicted"/>
<evidence type="ECO:0000313" key="3">
    <source>
        <dbReference type="Proteomes" id="UP001210678"/>
    </source>
</evidence>
<feature type="chain" id="PRO_5046114852" evidence="1">
    <location>
        <begin position="22"/>
        <end position="181"/>
    </location>
</feature>
<dbReference type="PROSITE" id="PS51257">
    <property type="entry name" value="PROKAR_LIPOPROTEIN"/>
    <property type="match status" value="1"/>
</dbReference>
<evidence type="ECO:0000256" key="1">
    <source>
        <dbReference type="SAM" id="SignalP"/>
    </source>
</evidence>
<accession>A0ABT4YSI5</accession>
<organism evidence="2 3">
    <name type="scientific">Vibrio algarum</name>
    <dbReference type="NCBI Taxonomy" id="3020714"/>
    <lineage>
        <taxon>Bacteria</taxon>
        <taxon>Pseudomonadati</taxon>
        <taxon>Pseudomonadota</taxon>
        <taxon>Gammaproteobacteria</taxon>
        <taxon>Vibrionales</taxon>
        <taxon>Vibrionaceae</taxon>
        <taxon>Vibrio</taxon>
    </lineage>
</organism>
<dbReference type="Proteomes" id="UP001210678">
    <property type="component" value="Unassembled WGS sequence"/>
</dbReference>
<keyword evidence="2" id="KW-0449">Lipoprotein</keyword>
<feature type="signal peptide" evidence="1">
    <location>
        <begin position="1"/>
        <end position="21"/>
    </location>
</feature>
<dbReference type="RefSeq" id="WP_272137054.1">
    <property type="nucleotide sequence ID" value="NZ_JAQLOI010000001.1"/>
</dbReference>
<reference evidence="2 3" key="1">
    <citation type="submission" date="2023-01" db="EMBL/GenBank/DDBJ databases">
        <title>Vibrio sp. KJ40-1 sp.nov, isolated from marine algae.</title>
        <authorList>
            <person name="Butt M."/>
            <person name="Kim J.M.J."/>
            <person name="Jeon C.O.C."/>
        </authorList>
    </citation>
    <scope>NUCLEOTIDE SEQUENCE [LARGE SCALE GENOMIC DNA]</scope>
    <source>
        <strain evidence="2 3">KJ40-1</strain>
    </source>
</reference>
<evidence type="ECO:0000313" key="2">
    <source>
        <dbReference type="EMBL" id="MDB1124507.1"/>
    </source>
</evidence>
<name>A0ABT4YSI5_9VIBR</name>
<dbReference type="Pfam" id="PF03843">
    <property type="entry name" value="Slp"/>
    <property type="match status" value="1"/>
</dbReference>
<dbReference type="PANTHER" id="PTHR37530:SF1">
    <property type="entry name" value="OUTER MEMBRANE PROTEIN SLP"/>
    <property type="match status" value="1"/>
</dbReference>
<dbReference type="NCBIfam" id="TIGR00752">
    <property type="entry name" value="slp"/>
    <property type="match status" value="1"/>
</dbReference>
<sequence length="181" mass="20111">MFKLISSLICVALLSACSSLPESLSTSNENVITDYQQWLESPVDQNNEVRLGGIIANVTNLKDKTRIEVVNMPINSSGKPNLNSEPAGRYVGYYNGYLESMAFSEGRLVTLLGVSDGEEQGKVDDFEMSFRIMDIKGFHLWRIEETVVVHDIESHLSPCYGLYCRGSRGLPSKGKVVQEVK</sequence>
<keyword evidence="3" id="KW-1185">Reference proteome</keyword>
<dbReference type="PIRSF" id="PIRSF004982">
    <property type="entry name" value="SlP"/>
    <property type="match status" value="1"/>
</dbReference>
<dbReference type="EMBL" id="JAQLOI010000001">
    <property type="protein sequence ID" value="MDB1124507.1"/>
    <property type="molecule type" value="Genomic_DNA"/>
</dbReference>
<gene>
    <name evidence="2" type="ORF">PGX00_12945</name>
</gene>
<protein>
    <submittedName>
        <fullName evidence="2">Slp family lipoprotein</fullName>
    </submittedName>
</protein>